<feature type="domain" description="DAGKc" evidence="1">
    <location>
        <begin position="4"/>
        <end position="134"/>
    </location>
</feature>
<evidence type="ECO:0000313" key="3">
    <source>
        <dbReference type="Proteomes" id="UP001062901"/>
    </source>
</evidence>
<dbReference type="Proteomes" id="UP001062901">
    <property type="component" value="Unassembled WGS sequence"/>
</dbReference>
<keyword evidence="2" id="KW-0808">Transferase</keyword>
<dbReference type="RefSeq" id="WP_083912732.1">
    <property type="nucleotide sequence ID" value="NZ_BAQD01000021.1"/>
</dbReference>
<organism evidence="2 3">
    <name type="scientific">Saccharibacter floricola DSM 15669</name>
    <dbReference type="NCBI Taxonomy" id="1123227"/>
    <lineage>
        <taxon>Bacteria</taxon>
        <taxon>Pseudomonadati</taxon>
        <taxon>Pseudomonadota</taxon>
        <taxon>Alphaproteobacteria</taxon>
        <taxon>Acetobacterales</taxon>
        <taxon>Acetobacteraceae</taxon>
        <taxon>Saccharibacter</taxon>
    </lineage>
</organism>
<protein>
    <submittedName>
        <fullName evidence="2">Sphingosine kinase</fullName>
    </submittedName>
</protein>
<dbReference type="Gene3D" id="2.60.200.40">
    <property type="match status" value="1"/>
</dbReference>
<sequence length="301" mass="33212">MMSVTKKRIFFLANPRAGQFSHQRVQRFARLLERAGADVTLCVSPSRQEAQKQMRYAVAEQHFTHYVIGGGDGTIADCAAFLVGTPFVLCLHPIGTANVLAHEWGVPQKDHDNVAHIMRGDARMIWPGQAVFPHRTELFVQMAGLGWDGAIVQAVSLRLKRWMGRYAYGVSALKVALFYRPRPFKVICDDGTVHQVVSAIISKGRFYAGSYQITPVSQMGHARFHIILIKKQGVGAIIRLIISVLMKKTMMVPGLSEGVVTSSVRIMSSGDVPTQLDGDGQDGTPHAFQVAKAPLWVGYRE</sequence>
<keyword evidence="3" id="KW-1185">Reference proteome</keyword>
<dbReference type="Gene3D" id="3.40.50.10330">
    <property type="entry name" value="Probable inorganic polyphosphate/atp-NAD kinase, domain 1"/>
    <property type="match status" value="1"/>
</dbReference>
<keyword evidence="2" id="KW-0418">Kinase</keyword>
<proteinExistence type="predicted"/>
<dbReference type="PANTHER" id="PTHR12358:SF106">
    <property type="entry name" value="LIPID KINASE YEGS"/>
    <property type="match status" value="1"/>
</dbReference>
<dbReference type="GO" id="GO:0016301">
    <property type="term" value="F:kinase activity"/>
    <property type="evidence" value="ECO:0007669"/>
    <property type="project" value="UniProtKB-KW"/>
</dbReference>
<reference evidence="2" key="1">
    <citation type="submission" date="2013-04" db="EMBL/GenBank/DDBJ databases">
        <title>The genome sequencing project of 58 acetic acid bacteria.</title>
        <authorList>
            <person name="Okamoto-Kainuma A."/>
            <person name="Ishikawa M."/>
            <person name="Umino S."/>
            <person name="Koizumi Y."/>
            <person name="Shiwa Y."/>
            <person name="Yoshikawa H."/>
            <person name="Matsutani M."/>
            <person name="Matsushita K."/>
        </authorList>
    </citation>
    <scope>NUCLEOTIDE SEQUENCE</scope>
    <source>
        <strain evidence="2">DSM 15669</strain>
    </source>
</reference>
<dbReference type="InterPro" id="IPR050187">
    <property type="entry name" value="Lipid_Phosphate_FormReg"/>
</dbReference>
<accession>A0ABQ0NZS0</accession>
<evidence type="ECO:0000259" key="1">
    <source>
        <dbReference type="PROSITE" id="PS50146"/>
    </source>
</evidence>
<dbReference type="EMBL" id="BAQD01000021">
    <property type="protein sequence ID" value="GBQ07148.1"/>
    <property type="molecule type" value="Genomic_DNA"/>
</dbReference>
<dbReference type="PANTHER" id="PTHR12358">
    <property type="entry name" value="SPHINGOSINE KINASE"/>
    <property type="match status" value="1"/>
</dbReference>
<gene>
    <name evidence="2" type="ORF">AA15669_1250</name>
</gene>
<dbReference type="Pfam" id="PF00781">
    <property type="entry name" value="DAGK_cat"/>
    <property type="match status" value="1"/>
</dbReference>
<evidence type="ECO:0000313" key="2">
    <source>
        <dbReference type="EMBL" id="GBQ07148.1"/>
    </source>
</evidence>
<name>A0ABQ0NZS0_9PROT</name>
<dbReference type="PROSITE" id="PS50146">
    <property type="entry name" value="DAGK"/>
    <property type="match status" value="1"/>
</dbReference>
<dbReference type="SUPFAM" id="SSF111331">
    <property type="entry name" value="NAD kinase/diacylglycerol kinase-like"/>
    <property type="match status" value="1"/>
</dbReference>
<dbReference type="InterPro" id="IPR001206">
    <property type="entry name" value="Diacylglycerol_kinase_cat_dom"/>
</dbReference>
<dbReference type="InterPro" id="IPR016064">
    <property type="entry name" value="NAD/diacylglycerol_kinase_sf"/>
</dbReference>
<comment type="caution">
    <text evidence="2">The sequence shown here is derived from an EMBL/GenBank/DDBJ whole genome shotgun (WGS) entry which is preliminary data.</text>
</comment>
<dbReference type="InterPro" id="IPR017438">
    <property type="entry name" value="ATP-NAD_kinase_N"/>
</dbReference>